<dbReference type="InterPro" id="IPR029052">
    <property type="entry name" value="Metallo-depent_PP-like"/>
</dbReference>
<dbReference type="KEGG" id="tva:4743373"/>
<dbReference type="EMBL" id="DS114847">
    <property type="protein sequence ID" value="EAX85730.1"/>
    <property type="molecule type" value="Genomic_DNA"/>
</dbReference>
<accession>A2GAT9</accession>
<keyword evidence="4" id="KW-1133">Transmembrane helix</keyword>
<sequence length="449" mass="52518">MSDSYDSTEEDPLIEKPTKPKQAENKATPTKWGLISYIFCAIVGLFVIIFVLLHYFLNPSDNYFIYFNDIHIDHEYVYTKSRQKNCHENINPNGLNFTFGQYGCEAPHELVESFFENLKNIAPKPKFIVFGGDSTYTWTYNHTYKTIQEDLSRITTNLKNLYPKVPFILNLGNAEYDPNYGGYNSDIETFMNTSKILGSYLTDQQRETFEKGGYYYYDYPKANLRVISLNSVIYSKRRNLTESDLYGQISWLKNIMNTEYKTLILFHIQPGVNYAEKKNSWYDYHINQISQVFEEKQPDYLLGAHVHLDMLMPFFNSKNLEIIALSNPAVSPKHDNNPSFRLYYMNKGLSDYKQFYADIKDNPSFLNWELEYQFTKLYEQSDLSQKSLKSAVKWISTTSKGMWTFLEHVYSRGFANNAFYQCMLGSADIDHYNSCVSSKPQNEILLMKN</sequence>
<feature type="compositionally biased region" description="Acidic residues" evidence="3">
    <location>
        <begin position="1"/>
        <end position="12"/>
    </location>
</feature>
<dbReference type="Pfam" id="PF00149">
    <property type="entry name" value="Metallophos"/>
    <property type="match status" value="1"/>
</dbReference>
<gene>
    <name evidence="6" type="ORF">TVAG_576590</name>
</gene>
<keyword evidence="2" id="KW-0325">Glycoprotein</keyword>
<reference evidence="6" key="1">
    <citation type="submission" date="2006-10" db="EMBL/GenBank/DDBJ databases">
        <authorList>
            <person name="Amadeo P."/>
            <person name="Zhao Q."/>
            <person name="Wortman J."/>
            <person name="Fraser-Liggett C."/>
            <person name="Carlton J."/>
        </authorList>
    </citation>
    <scope>NUCLEOTIDE SEQUENCE</scope>
    <source>
        <strain evidence="6">G3</strain>
    </source>
</reference>
<reference evidence="6" key="2">
    <citation type="journal article" date="2007" name="Science">
        <title>Draft genome sequence of the sexually transmitted pathogen Trichomonas vaginalis.</title>
        <authorList>
            <person name="Carlton J.M."/>
            <person name="Hirt R.P."/>
            <person name="Silva J.C."/>
            <person name="Delcher A.L."/>
            <person name="Schatz M."/>
            <person name="Zhao Q."/>
            <person name="Wortman J.R."/>
            <person name="Bidwell S.L."/>
            <person name="Alsmark U.C.M."/>
            <person name="Besteiro S."/>
            <person name="Sicheritz-Ponten T."/>
            <person name="Noel C.J."/>
            <person name="Dacks J.B."/>
            <person name="Foster P.G."/>
            <person name="Simillion C."/>
            <person name="Van de Peer Y."/>
            <person name="Miranda-Saavedra D."/>
            <person name="Barton G.J."/>
            <person name="Westrop G.D."/>
            <person name="Mueller S."/>
            <person name="Dessi D."/>
            <person name="Fiori P.L."/>
            <person name="Ren Q."/>
            <person name="Paulsen I."/>
            <person name="Zhang H."/>
            <person name="Bastida-Corcuera F.D."/>
            <person name="Simoes-Barbosa A."/>
            <person name="Brown M.T."/>
            <person name="Hayes R.D."/>
            <person name="Mukherjee M."/>
            <person name="Okumura C.Y."/>
            <person name="Schneider R."/>
            <person name="Smith A.J."/>
            <person name="Vanacova S."/>
            <person name="Villalvazo M."/>
            <person name="Haas B.J."/>
            <person name="Pertea M."/>
            <person name="Feldblyum T.V."/>
            <person name="Utterback T.R."/>
            <person name="Shu C.L."/>
            <person name="Osoegawa K."/>
            <person name="de Jong P.J."/>
            <person name="Hrdy I."/>
            <person name="Horvathova L."/>
            <person name="Zubacova Z."/>
            <person name="Dolezal P."/>
            <person name="Malik S.B."/>
            <person name="Logsdon J.M. Jr."/>
            <person name="Henze K."/>
            <person name="Gupta A."/>
            <person name="Wang C.C."/>
            <person name="Dunne R.L."/>
            <person name="Upcroft J.A."/>
            <person name="Upcroft P."/>
            <person name="White O."/>
            <person name="Salzberg S.L."/>
            <person name="Tang P."/>
            <person name="Chiu C.-H."/>
            <person name="Lee Y.-S."/>
            <person name="Embley T.M."/>
            <person name="Coombs G.H."/>
            <person name="Mottram J.C."/>
            <person name="Tachezy J."/>
            <person name="Fraser-Liggett C.M."/>
            <person name="Johnson P.J."/>
        </authorList>
    </citation>
    <scope>NUCLEOTIDE SEQUENCE [LARGE SCALE GENOMIC DNA]</scope>
    <source>
        <strain evidence="6">G3</strain>
    </source>
</reference>
<dbReference type="AlphaFoldDB" id="A2GAT9"/>
<dbReference type="DNASU" id="4743373"/>
<feature type="region of interest" description="Disordered" evidence="3">
    <location>
        <begin position="1"/>
        <end position="24"/>
    </location>
</feature>
<keyword evidence="7" id="KW-1185">Reference proteome</keyword>
<dbReference type="RefSeq" id="XP_001298660.1">
    <property type="nucleotide sequence ID" value="XM_001298659.1"/>
</dbReference>
<dbReference type="Proteomes" id="UP000001542">
    <property type="component" value="Unassembled WGS sequence"/>
</dbReference>
<dbReference type="VEuPathDB" id="TrichDB:TVAG_576590"/>
<dbReference type="OMA" id="KNCHENI"/>
<feature type="transmembrane region" description="Helical" evidence="4">
    <location>
        <begin position="34"/>
        <end position="57"/>
    </location>
</feature>
<feature type="domain" description="Calcineurin-like phosphoesterase" evidence="5">
    <location>
        <begin position="66"/>
        <end position="307"/>
    </location>
</feature>
<dbReference type="STRING" id="5722.A2GAT9"/>
<keyword evidence="4" id="KW-0472">Membrane</keyword>
<dbReference type="CDD" id="cd00842">
    <property type="entry name" value="MPP_ASMase"/>
    <property type="match status" value="1"/>
</dbReference>
<dbReference type="InterPro" id="IPR004843">
    <property type="entry name" value="Calcineurin-like_PHP"/>
</dbReference>
<evidence type="ECO:0000256" key="1">
    <source>
        <dbReference type="ARBA" id="ARBA00022801"/>
    </source>
</evidence>
<organism evidence="6 7">
    <name type="scientific">Trichomonas vaginalis (strain ATCC PRA-98 / G3)</name>
    <dbReference type="NCBI Taxonomy" id="412133"/>
    <lineage>
        <taxon>Eukaryota</taxon>
        <taxon>Metamonada</taxon>
        <taxon>Parabasalia</taxon>
        <taxon>Trichomonadida</taxon>
        <taxon>Trichomonadidae</taxon>
        <taxon>Trichomonas</taxon>
    </lineage>
</organism>
<dbReference type="InterPro" id="IPR041805">
    <property type="entry name" value="ASMase/PPN1_MPP"/>
</dbReference>
<dbReference type="SUPFAM" id="SSF56300">
    <property type="entry name" value="Metallo-dependent phosphatases"/>
    <property type="match status" value="1"/>
</dbReference>
<dbReference type="PANTHER" id="PTHR10340">
    <property type="entry name" value="SPHINGOMYELIN PHOSPHODIESTERASE"/>
    <property type="match status" value="1"/>
</dbReference>
<evidence type="ECO:0000313" key="6">
    <source>
        <dbReference type="EMBL" id="EAX85730.1"/>
    </source>
</evidence>
<dbReference type="FunFam" id="3.60.21.10:FF:000241">
    <property type="entry name" value="Acid sphingomyelinase-like phosphodiesterase 3b"/>
    <property type="match status" value="1"/>
</dbReference>
<dbReference type="Gene3D" id="3.60.21.10">
    <property type="match status" value="1"/>
</dbReference>
<feature type="compositionally biased region" description="Basic and acidic residues" evidence="3">
    <location>
        <begin position="13"/>
        <end position="24"/>
    </location>
</feature>
<evidence type="ECO:0000256" key="3">
    <source>
        <dbReference type="SAM" id="MobiDB-lite"/>
    </source>
</evidence>
<name>A2GAT9_TRIV3</name>
<protein>
    <submittedName>
        <fullName evidence="6">Ser/Thr protein phosphatase, putative</fullName>
    </submittedName>
</protein>
<evidence type="ECO:0000256" key="4">
    <source>
        <dbReference type="SAM" id="Phobius"/>
    </source>
</evidence>
<evidence type="ECO:0000259" key="5">
    <source>
        <dbReference type="Pfam" id="PF00149"/>
    </source>
</evidence>
<evidence type="ECO:0000313" key="7">
    <source>
        <dbReference type="Proteomes" id="UP000001542"/>
    </source>
</evidence>
<dbReference type="InParanoid" id="A2GAT9"/>
<keyword evidence="1" id="KW-0378">Hydrolase</keyword>
<dbReference type="SMR" id="A2GAT9"/>
<dbReference type="eggNOG" id="KOG3770">
    <property type="taxonomic scope" value="Eukaryota"/>
</dbReference>
<dbReference type="PANTHER" id="PTHR10340:SF57">
    <property type="entry name" value="METALLOPHOS DOMAIN-CONTAINING PROTEIN"/>
    <property type="match status" value="1"/>
</dbReference>
<dbReference type="VEuPathDB" id="TrichDB:TVAGG3_0750590"/>
<proteinExistence type="predicted"/>
<dbReference type="OrthoDB" id="348678at2759"/>
<dbReference type="GO" id="GO:0016787">
    <property type="term" value="F:hydrolase activity"/>
    <property type="evidence" value="ECO:0007669"/>
    <property type="project" value="UniProtKB-KW"/>
</dbReference>
<keyword evidence="4" id="KW-0812">Transmembrane</keyword>
<evidence type="ECO:0000256" key="2">
    <source>
        <dbReference type="ARBA" id="ARBA00023180"/>
    </source>
</evidence>